<name>A0A182SNI1_9DIPT</name>
<evidence type="ECO:0000313" key="2">
    <source>
        <dbReference type="EnsemblMetazoa" id="AMAM010277-PA"/>
    </source>
</evidence>
<keyword evidence="1" id="KW-0732">Signal</keyword>
<proteinExistence type="predicted"/>
<dbReference type="AlphaFoldDB" id="A0A182SNI1"/>
<organism evidence="2 3">
    <name type="scientific">Anopheles maculatus</name>
    <dbReference type="NCBI Taxonomy" id="74869"/>
    <lineage>
        <taxon>Eukaryota</taxon>
        <taxon>Metazoa</taxon>
        <taxon>Ecdysozoa</taxon>
        <taxon>Arthropoda</taxon>
        <taxon>Hexapoda</taxon>
        <taxon>Insecta</taxon>
        <taxon>Pterygota</taxon>
        <taxon>Neoptera</taxon>
        <taxon>Endopterygota</taxon>
        <taxon>Diptera</taxon>
        <taxon>Nematocera</taxon>
        <taxon>Culicoidea</taxon>
        <taxon>Culicidae</taxon>
        <taxon>Anophelinae</taxon>
        <taxon>Anopheles</taxon>
        <taxon>Anopheles maculatus group</taxon>
    </lineage>
</organism>
<evidence type="ECO:0008006" key="4">
    <source>
        <dbReference type="Google" id="ProtNLM"/>
    </source>
</evidence>
<accession>A0A182SNI1</accession>
<evidence type="ECO:0000256" key="1">
    <source>
        <dbReference type="SAM" id="SignalP"/>
    </source>
</evidence>
<dbReference type="EnsemblMetazoa" id="AMAM010277-RA">
    <property type="protein sequence ID" value="AMAM010277-PA"/>
    <property type="gene ID" value="AMAM010277"/>
</dbReference>
<evidence type="ECO:0000313" key="3">
    <source>
        <dbReference type="Proteomes" id="UP000075901"/>
    </source>
</evidence>
<sequence length="138" mass="15783">MANNRAALFRLIFCARVFLFPVSAVHGGFGGQPILENWLMVGKPGGNQISRQFPKQRPSGQVFDERERHKQQQTISRLMKLGFSEPFPDTLGRCEPFYVASIITRSEPTTRFRVNCKRTVMMQHGARTMHMTLGAHYK</sequence>
<reference evidence="2" key="2">
    <citation type="submission" date="2020-05" db="UniProtKB">
        <authorList>
            <consortium name="EnsemblMetazoa"/>
        </authorList>
    </citation>
    <scope>IDENTIFICATION</scope>
    <source>
        <strain evidence="2">maculatus3</strain>
    </source>
</reference>
<reference evidence="3" key="1">
    <citation type="submission" date="2013-09" db="EMBL/GenBank/DDBJ databases">
        <title>The Genome Sequence of Anopheles maculatus species B.</title>
        <authorList>
            <consortium name="The Broad Institute Genomics Platform"/>
            <person name="Neafsey D.E."/>
            <person name="Besansky N."/>
            <person name="Howell P."/>
            <person name="Walton C."/>
            <person name="Young S.K."/>
            <person name="Zeng Q."/>
            <person name="Gargeya S."/>
            <person name="Fitzgerald M."/>
            <person name="Haas B."/>
            <person name="Abouelleil A."/>
            <person name="Allen A.W."/>
            <person name="Alvarado L."/>
            <person name="Arachchi H.M."/>
            <person name="Berlin A.M."/>
            <person name="Chapman S.B."/>
            <person name="Gainer-Dewar J."/>
            <person name="Goldberg J."/>
            <person name="Griggs A."/>
            <person name="Gujja S."/>
            <person name="Hansen M."/>
            <person name="Howarth C."/>
            <person name="Imamovic A."/>
            <person name="Ireland A."/>
            <person name="Larimer J."/>
            <person name="McCowan C."/>
            <person name="Murphy C."/>
            <person name="Pearson M."/>
            <person name="Poon T.W."/>
            <person name="Priest M."/>
            <person name="Roberts A."/>
            <person name="Saif S."/>
            <person name="Shea T."/>
            <person name="Sisk P."/>
            <person name="Sykes S."/>
            <person name="Wortman J."/>
            <person name="Nusbaum C."/>
            <person name="Birren B."/>
        </authorList>
    </citation>
    <scope>NUCLEOTIDE SEQUENCE [LARGE SCALE GENOMIC DNA]</scope>
    <source>
        <strain evidence="3">maculatus3</strain>
    </source>
</reference>
<protein>
    <recommendedName>
        <fullName evidence="4">Secreted protein</fullName>
    </recommendedName>
</protein>
<dbReference type="Proteomes" id="UP000075901">
    <property type="component" value="Unassembled WGS sequence"/>
</dbReference>
<keyword evidence="3" id="KW-1185">Reference proteome</keyword>
<dbReference type="VEuPathDB" id="VectorBase:AMAM010277"/>
<feature type="signal peptide" evidence="1">
    <location>
        <begin position="1"/>
        <end position="24"/>
    </location>
</feature>
<feature type="chain" id="PRO_5008135968" description="Secreted protein" evidence="1">
    <location>
        <begin position="25"/>
        <end position="138"/>
    </location>
</feature>